<protein>
    <recommendedName>
        <fullName evidence="1">HNH nuclease domain-containing protein</fullName>
    </recommendedName>
</protein>
<name>A0AAV3XDV6_9CYAN</name>
<dbReference type="AlphaFoldDB" id="A0AAV3XDV6"/>
<dbReference type="EMBL" id="BLAY01000081">
    <property type="protein sequence ID" value="GET40070.1"/>
    <property type="molecule type" value="Genomic_DNA"/>
</dbReference>
<dbReference type="InterPro" id="IPR002711">
    <property type="entry name" value="HNH"/>
</dbReference>
<evidence type="ECO:0000313" key="2">
    <source>
        <dbReference type="EMBL" id="GET40070.1"/>
    </source>
</evidence>
<dbReference type="PANTHER" id="PTHR33877:SF1">
    <property type="entry name" value="TYPE IV METHYL-DIRECTED RESTRICTION ENZYME ECOKMCRA"/>
    <property type="match status" value="1"/>
</dbReference>
<dbReference type="Pfam" id="PF01844">
    <property type="entry name" value="HNH"/>
    <property type="match status" value="1"/>
</dbReference>
<dbReference type="InterPro" id="IPR047693">
    <property type="entry name" value="RNA-guided_IscB-like"/>
</dbReference>
<sequence length="248" mass="28868">MFVFVLDSNKKPLNPTHPARARKLLKLGKAAVFKRYPFTIILKQEFGEPFNQDLRIKIDPGARTTGIAILRNEVVLWAAELTHRGFQIRDALTSRRQLRRSRRNRKTRYRQPRFDNRRRSDKWLPPSLISRVNNILTWVKRLLRLSPVTAISTELVRFDTQLMQNPEITGIEYQQGLLAGYERIEYMLEKWHRRCAYCGATEMGLEIEHIIAKSKGGSNRVSNLTLSCTKCNQKKANKPPRAILEEQA</sequence>
<dbReference type="GO" id="GO:0004519">
    <property type="term" value="F:endonuclease activity"/>
    <property type="evidence" value="ECO:0007669"/>
    <property type="project" value="InterPro"/>
</dbReference>
<dbReference type="Pfam" id="PF14239">
    <property type="entry name" value="RRXRR"/>
    <property type="match status" value="1"/>
</dbReference>
<dbReference type="InterPro" id="IPR003615">
    <property type="entry name" value="HNH_nuc"/>
</dbReference>
<dbReference type="GO" id="GO:0008270">
    <property type="term" value="F:zinc ion binding"/>
    <property type="evidence" value="ECO:0007669"/>
    <property type="project" value="InterPro"/>
</dbReference>
<dbReference type="Proteomes" id="UP001050975">
    <property type="component" value="Unassembled WGS sequence"/>
</dbReference>
<dbReference type="PANTHER" id="PTHR33877">
    <property type="entry name" value="SLL1193 PROTEIN"/>
    <property type="match status" value="1"/>
</dbReference>
<reference evidence="2" key="1">
    <citation type="submission" date="2019-10" db="EMBL/GenBank/DDBJ databases">
        <title>Draft genome sequece of Microseira wollei NIES-4236.</title>
        <authorList>
            <person name="Yamaguchi H."/>
            <person name="Suzuki S."/>
            <person name="Kawachi M."/>
        </authorList>
    </citation>
    <scope>NUCLEOTIDE SEQUENCE</scope>
    <source>
        <strain evidence="2">NIES-4236</strain>
    </source>
</reference>
<dbReference type="InterPro" id="IPR052892">
    <property type="entry name" value="NA-targeting_endonuclease"/>
</dbReference>
<gene>
    <name evidence="2" type="ORF">MiSe_48780</name>
</gene>
<keyword evidence="3" id="KW-1185">Reference proteome</keyword>
<feature type="domain" description="HNH nuclease" evidence="1">
    <location>
        <begin position="185"/>
        <end position="233"/>
    </location>
</feature>
<dbReference type="SMART" id="SM00507">
    <property type="entry name" value="HNHc"/>
    <property type="match status" value="1"/>
</dbReference>
<dbReference type="GO" id="GO:0003676">
    <property type="term" value="F:nucleic acid binding"/>
    <property type="evidence" value="ECO:0007669"/>
    <property type="project" value="InterPro"/>
</dbReference>
<accession>A0AAV3XDV6</accession>
<dbReference type="CDD" id="cd00085">
    <property type="entry name" value="HNHc"/>
    <property type="match status" value="1"/>
</dbReference>
<proteinExistence type="predicted"/>
<organism evidence="2 3">
    <name type="scientific">Microseira wollei NIES-4236</name>
    <dbReference type="NCBI Taxonomy" id="2530354"/>
    <lineage>
        <taxon>Bacteria</taxon>
        <taxon>Bacillati</taxon>
        <taxon>Cyanobacteriota</taxon>
        <taxon>Cyanophyceae</taxon>
        <taxon>Oscillatoriophycideae</taxon>
        <taxon>Aerosakkonematales</taxon>
        <taxon>Aerosakkonemataceae</taxon>
        <taxon>Microseira</taxon>
    </lineage>
</organism>
<dbReference type="Gene3D" id="1.10.30.50">
    <property type="match status" value="1"/>
</dbReference>
<evidence type="ECO:0000259" key="1">
    <source>
        <dbReference type="SMART" id="SM00507"/>
    </source>
</evidence>
<evidence type="ECO:0000313" key="3">
    <source>
        <dbReference type="Proteomes" id="UP001050975"/>
    </source>
</evidence>
<dbReference type="InterPro" id="IPR025938">
    <property type="entry name" value="RRXRR_dom"/>
</dbReference>
<comment type="caution">
    <text evidence="2">The sequence shown here is derived from an EMBL/GenBank/DDBJ whole genome shotgun (WGS) entry which is preliminary data.</text>
</comment>
<dbReference type="NCBIfam" id="NF040563">
    <property type="entry name" value="guided_IscB"/>
    <property type="match status" value="1"/>
</dbReference>